<gene>
    <name evidence="2" type="ORF">UREG_06198</name>
</gene>
<proteinExistence type="predicted"/>
<sequence length="375" mass="42640">MFRIISCLRAPMSKWSLPLLCTGKRTFSEVVTCRSTSSRAGTNTSSSNIMCCRSPTCDDSDELSPLDQGQLAQLFSGRFPADFSGEAIYVRTSRNDFHKLVDAFDRTSDERKRTISLEFDKQFSTTTVRLKQTTLHGSVIDFINDQLRRHIHSKSIFYARNYCLLEGLSEPDFQVRYRKQGSKLSDPLMAFEVGFSQPSEELEQKVKALLEKSSTKVGIMFDFKESPKYKNPFILVFSKNSTTGKAVAKTRKMLFYGRQETVDQQWKQRPQIQRAHSGKDLGECGDRASKAGENEGEVHNGEKGINDDDKQNYVADPELNVALADFLPFHDPMDRKALTFDWDWLRSILDDCKGDLAEARIANAIMFLRNKGEQV</sequence>
<evidence type="ECO:0000313" key="2">
    <source>
        <dbReference type="EMBL" id="EEP81333.1"/>
    </source>
</evidence>
<dbReference type="Proteomes" id="UP000002058">
    <property type="component" value="Unassembled WGS sequence"/>
</dbReference>
<evidence type="ECO:0000256" key="1">
    <source>
        <dbReference type="SAM" id="MobiDB-lite"/>
    </source>
</evidence>
<dbReference type="KEGG" id="ure:UREG_06198"/>
<dbReference type="RefSeq" id="XP_002583231.1">
    <property type="nucleotide sequence ID" value="XM_002583185.1"/>
</dbReference>
<dbReference type="eggNOG" id="ENOG502SYSE">
    <property type="taxonomic scope" value="Eukaryota"/>
</dbReference>
<organism evidence="2 3">
    <name type="scientific">Uncinocarpus reesii (strain UAMH 1704)</name>
    <dbReference type="NCBI Taxonomy" id="336963"/>
    <lineage>
        <taxon>Eukaryota</taxon>
        <taxon>Fungi</taxon>
        <taxon>Dikarya</taxon>
        <taxon>Ascomycota</taxon>
        <taxon>Pezizomycotina</taxon>
        <taxon>Eurotiomycetes</taxon>
        <taxon>Eurotiomycetidae</taxon>
        <taxon>Onygenales</taxon>
        <taxon>Onygenaceae</taxon>
        <taxon>Uncinocarpus</taxon>
    </lineage>
</organism>
<dbReference type="OrthoDB" id="4207273at2759"/>
<keyword evidence="3" id="KW-1185">Reference proteome</keyword>
<dbReference type="InParanoid" id="C4JX25"/>
<reference evidence="3" key="1">
    <citation type="journal article" date="2009" name="Genome Res.">
        <title>Comparative genomic analyses of the human fungal pathogens Coccidioides and their relatives.</title>
        <authorList>
            <person name="Sharpton T.J."/>
            <person name="Stajich J.E."/>
            <person name="Rounsley S.D."/>
            <person name="Gardner M.J."/>
            <person name="Wortman J.R."/>
            <person name="Jordar V.S."/>
            <person name="Maiti R."/>
            <person name="Kodira C.D."/>
            <person name="Neafsey D.E."/>
            <person name="Zeng Q."/>
            <person name="Hung C.-Y."/>
            <person name="McMahan C."/>
            <person name="Muszewska A."/>
            <person name="Grynberg M."/>
            <person name="Mandel M.A."/>
            <person name="Kellner E.M."/>
            <person name="Barker B.M."/>
            <person name="Galgiani J.N."/>
            <person name="Orbach M.J."/>
            <person name="Kirkland T.N."/>
            <person name="Cole G.T."/>
            <person name="Henn M.R."/>
            <person name="Birren B.W."/>
            <person name="Taylor J.W."/>
        </authorList>
    </citation>
    <scope>NUCLEOTIDE SEQUENCE [LARGE SCALE GENOMIC DNA]</scope>
    <source>
        <strain evidence="3">UAMH 1704</strain>
    </source>
</reference>
<dbReference type="GeneID" id="8441875"/>
<accession>C4JX25</accession>
<dbReference type="HOGENOM" id="CLU_061242_0_0_1"/>
<name>C4JX25_UNCRE</name>
<protein>
    <submittedName>
        <fullName evidence="2">Uncharacterized protein</fullName>
    </submittedName>
</protein>
<evidence type="ECO:0000313" key="3">
    <source>
        <dbReference type="Proteomes" id="UP000002058"/>
    </source>
</evidence>
<dbReference type="VEuPathDB" id="FungiDB:UREG_06198"/>
<dbReference type="AlphaFoldDB" id="C4JX25"/>
<feature type="region of interest" description="Disordered" evidence="1">
    <location>
        <begin position="289"/>
        <end position="309"/>
    </location>
</feature>
<dbReference type="EMBL" id="CH476618">
    <property type="protein sequence ID" value="EEP81333.1"/>
    <property type="molecule type" value="Genomic_DNA"/>
</dbReference>